<keyword evidence="1" id="KW-1133">Transmembrane helix</keyword>
<sequence>MLSKNSGAKALNKTKNVSTDEGIMSDIVFFSSLLICISLGCYYKKISDAGLKRNYGTGLGILLACVICGQQIFYTAIMIHAPVVFDIHVDFFNLSTF</sequence>
<dbReference type="AlphaFoldDB" id="A0A5E4PVC0"/>
<dbReference type="Proteomes" id="UP000324832">
    <property type="component" value="Unassembled WGS sequence"/>
</dbReference>
<organism evidence="2 3">
    <name type="scientific">Leptidea sinapis</name>
    <dbReference type="NCBI Taxonomy" id="189913"/>
    <lineage>
        <taxon>Eukaryota</taxon>
        <taxon>Metazoa</taxon>
        <taxon>Ecdysozoa</taxon>
        <taxon>Arthropoda</taxon>
        <taxon>Hexapoda</taxon>
        <taxon>Insecta</taxon>
        <taxon>Pterygota</taxon>
        <taxon>Neoptera</taxon>
        <taxon>Endopterygota</taxon>
        <taxon>Lepidoptera</taxon>
        <taxon>Glossata</taxon>
        <taxon>Ditrysia</taxon>
        <taxon>Papilionoidea</taxon>
        <taxon>Pieridae</taxon>
        <taxon>Dismorphiinae</taxon>
        <taxon>Leptidea</taxon>
    </lineage>
</organism>
<reference evidence="2 3" key="1">
    <citation type="submission" date="2017-07" db="EMBL/GenBank/DDBJ databases">
        <authorList>
            <person name="Talla V."/>
            <person name="Backstrom N."/>
        </authorList>
    </citation>
    <scope>NUCLEOTIDE SEQUENCE [LARGE SCALE GENOMIC DNA]</scope>
</reference>
<evidence type="ECO:0000256" key="1">
    <source>
        <dbReference type="SAM" id="Phobius"/>
    </source>
</evidence>
<keyword evidence="1" id="KW-0812">Transmembrane</keyword>
<proteinExistence type="predicted"/>
<name>A0A5E4PVC0_9NEOP</name>
<evidence type="ECO:0000313" key="2">
    <source>
        <dbReference type="EMBL" id="VVC89224.1"/>
    </source>
</evidence>
<accession>A0A5E4PVC0</accession>
<feature type="transmembrane region" description="Helical" evidence="1">
    <location>
        <begin position="23"/>
        <end position="43"/>
    </location>
</feature>
<protein>
    <submittedName>
        <fullName evidence="2">Uncharacterized protein</fullName>
    </submittedName>
</protein>
<gene>
    <name evidence="2" type="ORF">LSINAPIS_LOCUS2404</name>
</gene>
<dbReference type="EMBL" id="FZQP02000482">
    <property type="protein sequence ID" value="VVC89224.1"/>
    <property type="molecule type" value="Genomic_DNA"/>
</dbReference>
<keyword evidence="3" id="KW-1185">Reference proteome</keyword>
<evidence type="ECO:0000313" key="3">
    <source>
        <dbReference type="Proteomes" id="UP000324832"/>
    </source>
</evidence>
<feature type="transmembrane region" description="Helical" evidence="1">
    <location>
        <begin position="55"/>
        <end position="77"/>
    </location>
</feature>
<keyword evidence="1" id="KW-0472">Membrane</keyword>